<evidence type="ECO:0000313" key="2">
    <source>
        <dbReference type="Proteomes" id="UP001430953"/>
    </source>
</evidence>
<proteinExistence type="predicted"/>
<protein>
    <submittedName>
        <fullName evidence="1">Uncharacterized protein</fullName>
    </submittedName>
</protein>
<gene>
    <name evidence="1" type="ORF">PUN28_011712</name>
</gene>
<keyword evidence="2" id="KW-1185">Reference proteome</keyword>
<dbReference type="AlphaFoldDB" id="A0AAW2FIJ6"/>
<comment type="caution">
    <text evidence="1">The sequence shown here is derived from an EMBL/GenBank/DDBJ whole genome shotgun (WGS) entry which is preliminary data.</text>
</comment>
<dbReference type="Proteomes" id="UP001430953">
    <property type="component" value="Unassembled WGS sequence"/>
</dbReference>
<accession>A0AAW2FIJ6</accession>
<organism evidence="1 2">
    <name type="scientific">Cardiocondyla obscurior</name>
    <dbReference type="NCBI Taxonomy" id="286306"/>
    <lineage>
        <taxon>Eukaryota</taxon>
        <taxon>Metazoa</taxon>
        <taxon>Ecdysozoa</taxon>
        <taxon>Arthropoda</taxon>
        <taxon>Hexapoda</taxon>
        <taxon>Insecta</taxon>
        <taxon>Pterygota</taxon>
        <taxon>Neoptera</taxon>
        <taxon>Endopterygota</taxon>
        <taxon>Hymenoptera</taxon>
        <taxon>Apocrita</taxon>
        <taxon>Aculeata</taxon>
        <taxon>Formicoidea</taxon>
        <taxon>Formicidae</taxon>
        <taxon>Myrmicinae</taxon>
        <taxon>Cardiocondyla</taxon>
    </lineage>
</organism>
<evidence type="ECO:0000313" key="1">
    <source>
        <dbReference type="EMBL" id="KAL0114596.1"/>
    </source>
</evidence>
<dbReference type="EMBL" id="JADYXP020000011">
    <property type="protein sequence ID" value="KAL0114596.1"/>
    <property type="molecule type" value="Genomic_DNA"/>
</dbReference>
<reference evidence="1 2" key="1">
    <citation type="submission" date="2023-03" db="EMBL/GenBank/DDBJ databases">
        <title>High recombination rates correlate with genetic variation in Cardiocondyla obscurior ants.</title>
        <authorList>
            <person name="Errbii M."/>
        </authorList>
    </citation>
    <scope>NUCLEOTIDE SEQUENCE [LARGE SCALE GENOMIC DNA]</scope>
    <source>
        <strain evidence="1">Alpha-2009</strain>
        <tissue evidence="1">Whole body</tissue>
    </source>
</reference>
<name>A0AAW2FIJ6_9HYME</name>
<sequence>MLNREDDKILLATSYEYLHKEVIFLSCNRFTCRNTQCGGLSNFCKFLSSPTRYETPENFLFRLAKLLKRRIAVTLTLFVTKNSRSRMTYSAFAIQSCERYHEYPRTRLVNPWCTELKRIAFEIGNAFDRPVTRPGYRR</sequence>